<evidence type="ECO:0000313" key="3">
    <source>
        <dbReference type="Proteomes" id="UP000266723"/>
    </source>
</evidence>
<dbReference type="EMBL" id="QGKV02000299">
    <property type="protein sequence ID" value="KAF3594234.1"/>
    <property type="molecule type" value="Genomic_DNA"/>
</dbReference>
<protein>
    <submittedName>
        <fullName evidence="2">Uncharacterized protein</fullName>
    </submittedName>
</protein>
<sequence length="185" mass="21268">MKQPKLISNTKPAIAACLGAWYTWDRILQTSLEGQKEVNRAWWQQPLSFDSWKPVQSCSRYLSEILASYDRYYKGNLSDIKERLDKRCDDIYFPFNNTISGLDSHAEWLQKEVKAIQRQLAAQHQISASIDRKRAQSLDGKSPRSTDKHIITSIDAESTPAGEQLIHKNDRVNAQGTDRNFSIRL</sequence>
<reference evidence="2 3" key="1">
    <citation type="journal article" date="2020" name="BMC Genomics">
        <title>Intraspecific diversification of the crop wild relative Brassica cretica Lam. using demographic model selection.</title>
        <authorList>
            <person name="Kioukis A."/>
            <person name="Michalopoulou V.A."/>
            <person name="Briers L."/>
            <person name="Pirintsos S."/>
            <person name="Studholme D.J."/>
            <person name="Pavlidis P."/>
            <person name="Sarris P.F."/>
        </authorList>
    </citation>
    <scope>NUCLEOTIDE SEQUENCE [LARGE SCALE GENOMIC DNA]</scope>
    <source>
        <strain evidence="3">cv. PFS-1207/04</strain>
    </source>
</reference>
<gene>
    <name evidence="2" type="ORF">DY000_02022468</name>
</gene>
<feature type="compositionally biased region" description="Basic and acidic residues" evidence="1">
    <location>
        <begin position="130"/>
        <end position="150"/>
    </location>
</feature>
<comment type="caution">
    <text evidence="2">The sequence shown here is derived from an EMBL/GenBank/DDBJ whole genome shotgun (WGS) entry which is preliminary data.</text>
</comment>
<accession>A0ABQ7EDE4</accession>
<dbReference type="Proteomes" id="UP000266723">
    <property type="component" value="Unassembled WGS sequence"/>
</dbReference>
<name>A0ABQ7EDE4_BRACR</name>
<organism evidence="2 3">
    <name type="scientific">Brassica cretica</name>
    <name type="common">Mustard</name>
    <dbReference type="NCBI Taxonomy" id="69181"/>
    <lineage>
        <taxon>Eukaryota</taxon>
        <taxon>Viridiplantae</taxon>
        <taxon>Streptophyta</taxon>
        <taxon>Embryophyta</taxon>
        <taxon>Tracheophyta</taxon>
        <taxon>Spermatophyta</taxon>
        <taxon>Magnoliopsida</taxon>
        <taxon>eudicotyledons</taxon>
        <taxon>Gunneridae</taxon>
        <taxon>Pentapetalae</taxon>
        <taxon>rosids</taxon>
        <taxon>malvids</taxon>
        <taxon>Brassicales</taxon>
        <taxon>Brassicaceae</taxon>
        <taxon>Brassiceae</taxon>
        <taxon>Brassica</taxon>
    </lineage>
</organism>
<evidence type="ECO:0000256" key="1">
    <source>
        <dbReference type="SAM" id="MobiDB-lite"/>
    </source>
</evidence>
<feature type="region of interest" description="Disordered" evidence="1">
    <location>
        <begin position="127"/>
        <end position="154"/>
    </location>
</feature>
<evidence type="ECO:0000313" key="2">
    <source>
        <dbReference type="EMBL" id="KAF3594234.1"/>
    </source>
</evidence>
<proteinExistence type="predicted"/>
<keyword evidence="3" id="KW-1185">Reference proteome</keyword>